<dbReference type="PANTHER" id="PTHR28642">
    <property type="entry name" value="MEIOSIS 1 ARREST PROTEIN"/>
    <property type="match status" value="1"/>
</dbReference>
<sequence length="341" mass="37314">MTRAEQAHVLTGMWMLVSLLLSFDHAHACFIHSDSDQEDADQVLSHAVLLTTNNLPPDPVAMSAMVMEHLRHQLPLRSLSMLLGTVRLQVEALQPVLEPAHALPGECASDYKAGATRRSKGRLPECFVGHGSDALHKGNWTLFAIERCRFVDVSVMFGQPWLLLPTSDVNLNFEDMDEQHHLFCALAAQLDREDEYLILASQHDDRAPRALYVLAGVVDDGMHQLLLKAVAGQELVLSSAHAGASVQDLAFTATHRVDDALARLRVRKIFNPLLHPLNLTAQIQVAAMRQTDRGLSSKRPVSATISATAATPAAGSSKRAVRGSRSARKTRLELISESPAE</sequence>
<evidence type="ECO:0000256" key="1">
    <source>
        <dbReference type="SAM" id="MobiDB-lite"/>
    </source>
</evidence>
<accession>A9URD5</accession>
<evidence type="ECO:0000313" key="3">
    <source>
        <dbReference type="EMBL" id="EDQ91903.1"/>
    </source>
</evidence>
<dbReference type="KEGG" id="mbr:MONBRDRAFT_23165"/>
<dbReference type="GO" id="GO:0007283">
    <property type="term" value="P:spermatogenesis"/>
    <property type="evidence" value="ECO:0007669"/>
    <property type="project" value="InterPro"/>
</dbReference>
<reference evidence="3 4" key="1">
    <citation type="journal article" date="2008" name="Nature">
        <title>The genome of the choanoflagellate Monosiga brevicollis and the origin of metazoans.</title>
        <authorList>
            <consortium name="JGI Sequencing"/>
            <person name="King N."/>
            <person name="Westbrook M.J."/>
            <person name="Young S.L."/>
            <person name="Kuo A."/>
            <person name="Abedin M."/>
            <person name="Chapman J."/>
            <person name="Fairclough S."/>
            <person name="Hellsten U."/>
            <person name="Isogai Y."/>
            <person name="Letunic I."/>
            <person name="Marr M."/>
            <person name="Pincus D."/>
            <person name="Putnam N."/>
            <person name="Rokas A."/>
            <person name="Wright K.J."/>
            <person name="Zuzow R."/>
            <person name="Dirks W."/>
            <person name="Good M."/>
            <person name="Goodstein D."/>
            <person name="Lemons D."/>
            <person name="Li W."/>
            <person name="Lyons J.B."/>
            <person name="Morris A."/>
            <person name="Nichols S."/>
            <person name="Richter D.J."/>
            <person name="Salamov A."/>
            <person name="Bork P."/>
            <person name="Lim W.A."/>
            <person name="Manning G."/>
            <person name="Miller W.T."/>
            <person name="McGinnis W."/>
            <person name="Shapiro H."/>
            <person name="Tjian R."/>
            <person name="Grigoriev I.V."/>
            <person name="Rokhsar D."/>
        </authorList>
    </citation>
    <scope>NUCLEOTIDE SEQUENCE [LARGE SCALE GENOMIC DNA]</scope>
    <source>
        <strain evidence="4">MX1 / ATCC 50154</strain>
    </source>
</reference>
<evidence type="ECO:0000256" key="2">
    <source>
        <dbReference type="SAM" id="SignalP"/>
    </source>
</evidence>
<gene>
    <name evidence="3" type="ORF">MONBRDRAFT_23165</name>
</gene>
<dbReference type="InParanoid" id="A9URD5"/>
<name>A9URD5_MONBE</name>
<dbReference type="PANTHER" id="PTHR28642:SF1">
    <property type="entry name" value="MEIOSIS 1 ARREST PROTEIN"/>
    <property type="match status" value="1"/>
</dbReference>
<feature type="region of interest" description="Disordered" evidence="1">
    <location>
        <begin position="294"/>
        <end position="341"/>
    </location>
</feature>
<protein>
    <submittedName>
        <fullName evidence="3">Uncharacterized protein</fullName>
    </submittedName>
</protein>
<dbReference type="EMBL" id="CH991544">
    <property type="protein sequence ID" value="EDQ91903.1"/>
    <property type="molecule type" value="Genomic_DNA"/>
</dbReference>
<dbReference type="InterPro" id="IPR033587">
    <property type="entry name" value="M1AP"/>
</dbReference>
<organism evidence="3 4">
    <name type="scientific">Monosiga brevicollis</name>
    <name type="common">Choanoflagellate</name>
    <dbReference type="NCBI Taxonomy" id="81824"/>
    <lineage>
        <taxon>Eukaryota</taxon>
        <taxon>Choanoflagellata</taxon>
        <taxon>Craspedida</taxon>
        <taxon>Salpingoecidae</taxon>
        <taxon>Monosiga</taxon>
    </lineage>
</organism>
<dbReference type="RefSeq" id="XP_001743189.1">
    <property type="nucleotide sequence ID" value="XM_001743137.1"/>
</dbReference>
<proteinExistence type="predicted"/>
<feature type="compositionally biased region" description="Low complexity" evidence="1">
    <location>
        <begin position="302"/>
        <end position="317"/>
    </location>
</feature>
<dbReference type="Proteomes" id="UP000001357">
    <property type="component" value="Unassembled WGS sequence"/>
</dbReference>
<keyword evidence="4" id="KW-1185">Reference proteome</keyword>
<keyword evidence="2" id="KW-0732">Signal</keyword>
<dbReference type="AlphaFoldDB" id="A9URD5"/>
<feature type="chain" id="PRO_5002742335" evidence="2">
    <location>
        <begin position="29"/>
        <end position="341"/>
    </location>
</feature>
<dbReference type="GeneID" id="5888435"/>
<feature type="compositionally biased region" description="Basic residues" evidence="1">
    <location>
        <begin position="319"/>
        <end position="329"/>
    </location>
</feature>
<feature type="signal peptide" evidence="2">
    <location>
        <begin position="1"/>
        <end position="28"/>
    </location>
</feature>
<evidence type="ECO:0000313" key="4">
    <source>
        <dbReference type="Proteomes" id="UP000001357"/>
    </source>
</evidence>
<dbReference type="GO" id="GO:0007127">
    <property type="term" value="P:meiosis I"/>
    <property type="evidence" value="ECO:0007669"/>
    <property type="project" value="InterPro"/>
</dbReference>